<organism evidence="2 3">
    <name type="scientific">Haloarcula salina</name>
    <dbReference type="NCBI Taxonomy" id="1429914"/>
    <lineage>
        <taxon>Archaea</taxon>
        <taxon>Methanobacteriati</taxon>
        <taxon>Methanobacteriota</taxon>
        <taxon>Stenosarchaea group</taxon>
        <taxon>Halobacteria</taxon>
        <taxon>Halobacteriales</taxon>
        <taxon>Haloarculaceae</taxon>
        <taxon>Haloarcula</taxon>
    </lineage>
</organism>
<evidence type="ECO:0000313" key="2">
    <source>
        <dbReference type="EMBL" id="MBV0902518.1"/>
    </source>
</evidence>
<evidence type="ECO:0000313" key="3">
    <source>
        <dbReference type="Proteomes" id="UP001166304"/>
    </source>
</evidence>
<feature type="region of interest" description="Disordered" evidence="1">
    <location>
        <begin position="1"/>
        <end position="28"/>
    </location>
</feature>
<name>A0AA41G1G5_9EURY</name>
<gene>
    <name evidence="2" type="ORF">KTS37_12030</name>
</gene>
<proteinExistence type="predicted"/>
<sequence length="62" mass="7031">MSFPEGPLETDAQSSYDDSDAVDPAPTDGLIATVTRRLQAFSERWSRRYVEMRVDAHTGRRD</sequence>
<protein>
    <submittedName>
        <fullName evidence="2">Uncharacterized protein</fullName>
    </submittedName>
</protein>
<reference evidence="2" key="1">
    <citation type="submission" date="2021-06" db="EMBL/GenBank/DDBJ databases">
        <title>New haloarchaea isolates fom saline soil.</title>
        <authorList>
            <person name="Duran-Viseras A."/>
            <person name="Sanchez-Porro C.S."/>
            <person name="Ventosa A."/>
        </authorList>
    </citation>
    <scope>NUCLEOTIDE SEQUENCE</scope>
    <source>
        <strain evidence="2">JCM 18369</strain>
    </source>
</reference>
<dbReference type="AlphaFoldDB" id="A0AA41G1G5"/>
<dbReference type="EMBL" id="JAHQXE010000003">
    <property type="protein sequence ID" value="MBV0902518.1"/>
    <property type="molecule type" value="Genomic_DNA"/>
</dbReference>
<comment type="caution">
    <text evidence="2">The sequence shown here is derived from an EMBL/GenBank/DDBJ whole genome shotgun (WGS) entry which is preliminary data.</text>
</comment>
<accession>A0AA41G1G5</accession>
<evidence type="ECO:0000256" key="1">
    <source>
        <dbReference type="SAM" id="MobiDB-lite"/>
    </source>
</evidence>
<dbReference type="RefSeq" id="WP_162413332.1">
    <property type="nucleotide sequence ID" value="NZ_JAHQXE010000003.1"/>
</dbReference>
<dbReference type="Proteomes" id="UP001166304">
    <property type="component" value="Unassembled WGS sequence"/>
</dbReference>
<keyword evidence="3" id="KW-1185">Reference proteome</keyword>